<organism evidence="3 4">
    <name type="scientific">Flavobacterium cucumis</name>
    <dbReference type="NCBI Taxonomy" id="416016"/>
    <lineage>
        <taxon>Bacteria</taxon>
        <taxon>Pseudomonadati</taxon>
        <taxon>Bacteroidota</taxon>
        <taxon>Flavobacteriia</taxon>
        <taxon>Flavobacteriales</taxon>
        <taxon>Flavobacteriaceae</taxon>
        <taxon>Flavobacterium</taxon>
    </lineage>
</organism>
<dbReference type="AlphaFoldDB" id="A0A1M7ZU79"/>
<feature type="domain" description="Glycosyl transferase family 1" evidence="1">
    <location>
        <begin position="193"/>
        <end position="350"/>
    </location>
</feature>
<reference evidence="4" key="1">
    <citation type="submission" date="2016-12" db="EMBL/GenBank/DDBJ databases">
        <authorList>
            <person name="Varghese N."/>
            <person name="Submissions S."/>
        </authorList>
    </citation>
    <scope>NUCLEOTIDE SEQUENCE [LARGE SCALE GENOMIC DNA]</scope>
    <source>
        <strain evidence="4">DSM 18830</strain>
    </source>
</reference>
<gene>
    <name evidence="3" type="ORF">SAMN05443547_0767</name>
</gene>
<dbReference type="EMBL" id="FRYK01000001">
    <property type="protein sequence ID" value="SHO72435.1"/>
    <property type="molecule type" value="Genomic_DNA"/>
</dbReference>
<proteinExistence type="predicted"/>
<dbReference type="Proteomes" id="UP000184611">
    <property type="component" value="Unassembled WGS sequence"/>
</dbReference>
<name>A0A1M7ZU79_9FLAO</name>
<dbReference type="Gene3D" id="3.40.50.2000">
    <property type="entry name" value="Glycogen Phosphorylase B"/>
    <property type="match status" value="2"/>
</dbReference>
<dbReference type="STRING" id="416016.SAMN05443547_0767"/>
<dbReference type="PANTHER" id="PTHR12526:SF630">
    <property type="entry name" value="GLYCOSYLTRANSFERASE"/>
    <property type="match status" value="1"/>
</dbReference>
<dbReference type="GO" id="GO:0016757">
    <property type="term" value="F:glycosyltransferase activity"/>
    <property type="evidence" value="ECO:0007669"/>
    <property type="project" value="InterPro"/>
</dbReference>
<evidence type="ECO:0000313" key="3">
    <source>
        <dbReference type="EMBL" id="SHO72435.1"/>
    </source>
</evidence>
<protein>
    <submittedName>
        <fullName evidence="3">Glycosyltransferase involved in cell wall bisynthesis</fullName>
    </submittedName>
</protein>
<evidence type="ECO:0000259" key="2">
    <source>
        <dbReference type="Pfam" id="PF13579"/>
    </source>
</evidence>
<dbReference type="OrthoDB" id="9806653at2"/>
<dbReference type="InterPro" id="IPR028098">
    <property type="entry name" value="Glyco_trans_4-like_N"/>
</dbReference>
<dbReference type="Pfam" id="PF13579">
    <property type="entry name" value="Glyco_trans_4_4"/>
    <property type="match status" value="1"/>
</dbReference>
<dbReference type="PANTHER" id="PTHR12526">
    <property type="entry name" value="GLYCOSYLTRANSFERASE"/>
    <property type="match status" value="1"/>
</dbReference>
<evidence type="ECO:0000313" key="4">
    <source>
        <dbReference type="Proteomes" id="UP000184611"/>
    </source>
</evidence>
<dbReference type="InterPro" id="IPR001296">
    <property type="entry name" value="Glyco_trans_1"/>
</dbReference>
<keyword evidence="4" id="KW-1185">Reference proteome</keyword>
<dbReference type="RefSeq" id="WP_073581561.1">
    <property type="nucleotide sequence ID" value="NZ_CBCSEA010000001.1"/>
</dbReference>
<feature type="domain" description="Glycosyltransferase subfamily 4-like N-terminal" evidence="2">
    <location>
        <begin position="58"/>
        <end position="172"/>
    </location>
</feature>
<evidence type="ECO:0000259" key="1">
    <source>
        <dbReference type="Pfam" id="PF00534"/>
    </source>
</evidence>
<accession>A0A1M7ZU79</accession>
<dbReference type="SUPFAM" id="SSF53756">
    <property type="entry name" value="UDP-Glycosyltransferase/glycogen phosphorylase"/>
    <property type="match status" value="1"/>
</dbReference>
<sequence>MSQIKIAHILHSVGGVDVSLRFILKNIDDDKFENIIIHGYHDTNHNFFNKKNKKLVSYKVPIERNISFFKDITSVFQTYKILKSEKPQIIHAHSAKGGVIGRFLGFILGINVLYTPQAFSYLSSEIKFKKFLFLQIEKFLITKSNYLLASSNSERLRAINEVGYKKNNVILFNNSIQEVLSIKQLSIDKTWPNKYICTVGRPSYQKNIELMIRVVNEVRKEQNIHLVIMGVGHHSDRLSNVQKLIQEYGLSDAVTLIDWTERENIFNIISNSKLYISTSRYEGLPYSVIESLALGKPCIVSDCDGNRDLITNGYNGFVIKDENIEEFSEKIKLVFNDEVLSKKLSENAKKSFDEDYNIEKNILKLQEIYSKYAIKN</sequence>
<keyword evidence="3" id="KW-0808">Transferase</keyword>
<dbReference type="Pfam" id="PF00534">
    <property type="entry name" value="Glycos_transf_1"/>
    <property type="match status" value="1"/>
</dbReference>